<evidence type="ECO:0000256" key="8">
    <source>
        <dbReference type="SAM" id="Phobius"/>
    </source>
</evidence>
<organism evidence="10 11">
    <name type="scientific">Armatimonas rosea</name>
    <dbReference type="NCBI Taxonomy" id="685828"/>
    <lineage>
        <taxon>Bacteria</taxon>
        <taxon>Bacillati</taxon>
        <taxon>Armatimonadota</taxon>
        <taxon>Armatimonadia</taxon>
        <taxon>Armatimonadales</taxon>
        <taxon>Armatimonadaceae</taxon>
        <taxon>Armatimonas</taxon>
    </lineage>
</organism>
<evidence type="ECO:0000256" key="6">
    <source>
        <dbReference type="ARBA" id="ARBA00022989"/>
    </source>
</evidence>
<keyword evidence="11" id="KW-1185">Reference proteome</keyword>
<feature type="transmembrane region" description="Helical" evidence="8">
    <location>
        <begin position="38"/>
        <end position="58"/>
    </location>
</feature>
<protein>
    <recommendedName>
        <fullName evidence="3">Heme exporter protein C</fullName>
    </recommendedName>
</protein>
<dbReference type="PANTHER" id="PTHR30071">
    <property type="entry name" value="HEME EXPORTER PROTEIN C"/>
    <property type="match status" value="1"/>
</dbReference>
<evidence type="ECO:0000256" key="5">
    <source>
        <dbReference type="ARBA" id="ARBA00022748"/>
    </source>
</evidence>
<dbReference type="EMBL" id="JACHGW010000002">
    <property type="protein sequence ID" value="MBB6050897.1"/>
    <property type="molecule type" value="Genomic_DNA"/>
</dbReference>
<gene>
    <name evidence="10" type="ORF">HNQ39_002688</name>
</gene>
<dbReference type="GO" id="GO:0017004">
    <property type="term" value="P:cytochrome complex assembly"/>
    <property type="evidence" value="ECO:0007669"/>
    <property type="project" value="UniProtKB-KW"/>
</dbReference>
<dbReference type="PANTHER" id="PTHR30071:SF1">
    <property type="entry name" value="CYTOCHROME B_B6 PROTEIN-RELATED"/>
    <property type="match status" value="1"/>
</dbReference>
<keyword evidence="6 8" id="KW-1133">Transmembrane helix</keyword>
<evidence type="ECO:0000256" key="2">
    <source>
        <dbReference type="ARBA" id="ARBA00005840"/>
    </source>
</evidence>
<evidence type="ECO:0000259" key="9">
    <source>
        <dbReference type="Pfam" id="PF01578"/>
    </source>
</evidence>
<evidence type="ECO:0000256" key="4">
    <source>
        <dbReference type="ARBA" id="ARBA00022692"/>
    </source>
</evidence>
<dbReference type="GO" id="GO:0005886">
    <property type="term" value="C:plasma membrane"/>
    <property type="evidence" value="ECO:0007669"/>
    <property type="project" value="TreeGrafter"/>
</dbReference>
<feature type="transmembrane region" description="Helical" evidence="8">
    <location>
        <begin position="7"/>
        <end position="26"/>
    </location>
</feature>
<comment type="similarity">
    <text evidence="2">Belongs to the CcmC/CycZ/HelC family.</text>
</comment>
<dbReference type="AlphaFoldDB" id="A0A7W9W7R8"/>
<evidence type="ECO:0000313" key="11">
    <source>
        <dbReference type="Proteomes" id="UP000520814"/>
    </source>
</evidence>
<evidence type="ECO:0000256" key="1">
    <source>
        <dbReference type="ARBA" id="ARBA00004141"/>
    </source>
</evidence>
<evidence type="ECO:0000256" key="7">
    <source>
        <dbReference type="ARBA" id="ARBA00023136"/>
    </source>
</evidence>
<keyword evidence="5" id="KW-0201">Cytochrome c-type biogenesis</keyword>
<proteinExistence type="inferred from homology"/>
<dbReference type="InterPro" id="IPR003557">
    <property type="entry name" value="Cyt_c_biogenesis_CcmC"/>
</dbReference>
<comment type="caution">
    <text evidence="10">The sequence shown here is derived from an EMBL/GenBank/DDBJ whole genome shotgun (WGS) entry which is preliminary data.</text>
</comment>
<name>A0A7W9W7R8_ARMRO</name>
<feature type="domain" description="Cytochrome c assembly protein" evidence="9">
    <location>
        <begin position="19"/>
        <end position="152"/>
    </location>
</feature>
<feature type="transmembrane region" description="Helical" evidence="8">
    <location>
        <begin position="111"/>
        <end position="127"/>
    </location>
</feature>
<reference evidence="10 11" key="1">
    <citation type="submission" date="2020-08" db="EMBL/GenBank/DDBJ databases">
        <title>Genomic Encyclopedia of Type Strains, Phase IV (KMG-IV): sequencing the most valuable type-strain genomes for metagenomic binning, comparative biology and taxonomic classification.</title>
        <authorList>
            <person name="Goeker M."/>
        </authorList>
    </citation>
    <scope>NUCLEOTIDE SEQUENCE [LARGE SCALE GENOMIC DNA]</scope>
    <source>
        <strain evidence="10 11">DSM 23562</strain>
    </source>
</reference>
<feature type="transmembrane region" description="Helical" evidence="8">
    <location>
        <begin position="179"/>
        <end position="201"/>
    </location>
</feature>
<comment type="subcellular location">
    <subcellularLocation>
        <location evidence="1">Membrane</location>
        <topology evidence="1">Multi-pass membrane protein</topology>
    </subcellularLocation>
</comment>
<evidence type="ECO:0000256" key="3">
    <source>
        <dbReference type="ARBA" id="ARBA00016463"/>
    </source>
</evidence>
<keyword evidence="4 8" id="KW-0812">Transmembrane</keyword>
<dbReference type="Pfam" id="PF01578">
    <property type="entry name" value="Cytochrom_C_asm"/>
    <property type="match status" value="1"/>
</dbReference>
<dbReference type="Proteomes" id="UP000520814">
    <property type="component" value="Unassembled WGS sequence"/>
</dbReference>
<accession>A0A7W9W7R8</accession>
<dbReference type="GO" id="GO:0015232">
    <property type="term" value="F:heme transmembrane transporter activity"/>
    <property type="evidence" value="ECO:0007669"/>
    <property type="project" value="InterPro"/>
</dbReference>
<feature type="transmembrane region" description="Helical" evidence="8">
    <location>
        <begin position="79"/>
        <end position="99"/>
    </location>
</feature>
<feature type="transmembrane region" description="Helical" evidence="8">
    <location>
        <begin position="139"/>
        <end position="159"/>
    </location>
</feature>
<dbReference type="InterPro" id="IPR002541">
    <property type="entry name" value="Cyt_c_assembly"/>
</dbReference>
<dbReference type="GO" id="GO:0020037">
    <property type="term" value="F:heme binding"/>
    <property type="evidence" value="ECO:0007669"/>
    <property type="project" value="InterPro"/>
</dbReference>
<dbReference type="InterPro" id="IPR045062">
    <property type="entry name" value="Cyt_c_biogenesis_CcsA/CcmC"/>
</dbReference>
<sequence>MRKELKIGIGLWMVAGLAYVFLKLPAAKFFADPELARIVALHLPCAYVAVTASWMSAWHGWKYLQKRELIDDARSASGAGLALLFCALTTATGSIFAYVQWGSFWNWDPRETSVFLLMLIYCAYFVLRSSIEDIEKRGAICAVFGLFVAVMTPLLGYVIPKYLMSLHPTNTKFDSSYRTAIYLGILPPLLGMMFWIQNIALRLDRARLALEEVDYN</sequence>
<keyword evidence="7 8" id="KW-0472">Membrane</keyword>
<dbReference type="RefSeq" id="WP_184196693.1">
    <property type="nucleotide sequence ID" value="NZ_JACHGW010000002.1"/>
</dbReference>
<dbReference type="PRINTS" id="PR01386">
    <property type="entry name" value="CCMCBIOGNSIS"/>
</dbReference>
<evidence type="ECO:0000313" key="10">
    <source>
        <dbReference type="EMBL" id="MBB6050897.1"/>
    </source>
</evidence>